<dbReference type="EMBL" id="ML743586">
    <property type="protein sequence ID" value="KAE8136238.1"/>
    <property type="molecule type" value="Genomic_DNA"/>
</dbReference>
<proteinExistence type="predicted"/>
<dbReference type="AlphaFoldDB" id="A0A5N6SNH6"/>
<dbReference type="OrthoDB" id="329835at2759"/>
<keyword evidence="2" id="KW-1185">Reference proteome</keyword>
<dbReference type="GeneID" id="43639151"/>
<evidence type="ECO:0000313" key="2">
    <source>
        <dbReference type="Proteomes" id="UP000325672"/>
    </source>
</evidence>
<evidence type="ECO:0000313" key="1">
    <source>
        <dbReference type="EMBL" id="KAE8136238.1"/>
    </source>
</evidence>
<feature type="non-terminal residue" evidence="1">
    <location>
        <position position="56"/>
    </location>
</feature>
<name>A0A5N6SNH6_ASPPS</name>
<protein>
    <submittedName>
        <fullName evidence="1">Uncharacterized protein</fullName>
    </submittedName>
</protein>
<accession>A0A5N6SNH6</accession>
<gene>
    <name evidence="1" type="ORF">BDV38DRAFT_250328</name>
</gene>
<dbReference type="RefSeq" id="XP_031912301.1">
    <property type="nucleotide sequence ID" value="XM_032054941.1"/>
</dbReference>
<sequence length="56" mass="6404">MQFLGLKQRYHAVRLALITRWHGCKQACRQIFTQDEHLSPTISVVGMSTQYGATLL</sequence>
<dbReference type="Proteomes" id="UP000325672">
    <property type="component" value="Unassembled WGS sequence"/>
</dbReference>
<organism evidence="1 2">
    <name type="scientific">Aspergillus pseudotamarii</name>
    <dbReference type="NCBI Taxonomy" id="132259"/>
    <lineage>
        <taxon>Eukaryota</taxon>
        <taxon>Fungi</taxon>
        <taxon>Dikarya</taxon>
        <taxon>Ascomycota</taxon>
        <taxon>Pezizomycotina</taxon>
        <taxon>Eurotiomycetes</taxon>
        <taxon>Eurotiomycetidae</taxon>
        <taxon>Eurotiales</taxon>
        <taxon>Aspergillaceae</taxon>
        <taxon>Aspergillus</taxon>
        <taxon>Aspergillus subgen. Circumdati</taxon>
    </lineage>
</organism>
<reference evidence="1 2" key="1">
    <citation type="submission" date="2019-04" db="EMBL/GenBank/DDBJ databases">
        <title>Friends and foes A comparative genomics study of 23 Aspergillus species from section Flavi.</title>
        <authorList>
            <consortium name="DOE Joint Genome Institute"/>
            <person name="Kjaerbolling I."/>
            <person name="Vesth T."/>
            <person name="Frisvad J.C."/>
            <person name="Nybo J.L."/>
            <person name="Theobald S."/>
            <person name="Kildgaard S."/>
            <person name="Isbrandt T."/>
            <person name="Kuo A."/>
            <person name="Sato A."/>
            <person name="Lyhne E.K."/>
            <person name="Kogle M.E."/>
            <person name="Wiebenga A."/>
            <person name="Kun R.S."/>
            <person name="Lubbers R.J."/>
            <person name="Makela M.R."/>
            <person name="Barry K."/>
            <person name="Chovatia M."/>
            <person name="Clum A."/>
            <person name="Daum C."/>
            <person name="Haridas S."/>
            <person name="He G."/>
            <person name="LaButti K."/>
            <person name="Lipzen A."/>
            <person name="Mondo S."/>
            <person name="Riley R."/>
            <person name="Salamov A."/>
            <person name="Simmons B.A."/>
            <person name="Magnuson J.K."/>
            <person name="Henrissat B."/>
            <person name="Mortensen U.H."/>
            <person name="Larsen T.O."/>
            <person name="Devries R.P."/>
            <person name="Grigoriev I.V."/>
            <person name="Machida M."/>
            <person name="Baker S.E."/>
            <person name="Andersen M.R."/>
        </authorList>
    </citation>
    <scope>NUCLEOTIDE SEQUENCE [LARGE SCALE GENOMIC DNA]</scope>
    <source>
        <strain evidence="1 2">CBS 117625</strain>
    </source>
</reference>